<protein>
    <recommendedName>
        <fullName evidence="3">Minor capsid protein</fullName>
    </recommendedName>
</protein>
<keyword evidence="2" id="KW-1185">Reference proteome</keyword>
<reference evidence="1" key="2">
    <citation type="journal article" date="2022" name="Viruses">
        <title>Genomic characterization of UFJF_PfDIW6: a novel lytic Pseudomonas fluorescens-phage with potential for biocontrol in the dairy industry.</title>
        <authorList>
            <person name="Hungaro H.M."/>
            <person name="Vidigal P.M.P."/>
            <person name="Nascimento E.C."/>
            <person name="Oliveira F.G.C."/>
            <person name="Gontijo M.T.P."/>
            <person name="Lopez M.E.S."/>
        </authorList>
    </citation>
    <scope>NUCLEOTIDE SEQUENCE</scope>
</reference>
<dbReference type="EMBL" id="OM418631">
    <property type="protein sequence ID" value="UNY42232.1"/>
    <property type="molecule type" value="Genomic_DNA"/>
</dbReference>
<accession>A0AAE9GA60</accession>
<gene>
    <name evidence="1" type="ORF">UFJFPfDIW6_00024</name>
</gene>
<sequence length="123" mass="13847">MAITNVDVMQEFESLLSRARFYRRGAIIPQKVLRGPKRKKQHQLTFGSDSWVLPTKTGYLVVSATGVNTSAIRLRGVYAGPYIGSPYHPGGETHWIGDKEISRDQWAKNVIETLKKKNGEAFQ</sequence>
<evidence type="ECO:0000313" key="1">
    <source>
        <dbReference type="EMBL" id="UNY42232.1"/>
    </source>
</evidence>
<name>A0AAE9GA60_9CAUD</name>
<reference evidence="1" key="1">
    <citation type="journal article" date="2022" name="Food Microbiol.">
        <title>Lytic bacteriophages UFJF_PfDIW6 and UFJF_PfSW6 prevent Pseudomonas fluorescens growth in vitro and the proteolytic-caused spoilage of raw milk during chilled storage.</title>
        <authorList>
            <person name="Nascimento E.C.D."/>
            <person name="Sabino M.C."/>
            <person name="Corguinha L.D.R."/>
            <person name="Targino B.N."/>
            <person name="Lange C.C."/>
            <person name="Pinto C.L.O."/>
            <person name="Pinto P.F."/>
            <person name="Vidigal P.M.P."/>
            <person name="Sant'Ana A.S."/>
            <person name="Hungaro H.M."/>
        </authorList>
    </citation>
    <scope>NUCLEOTIDE SEQUENCE</scope>
</reference>
<proteinExistence type="predicted"/>
<organism evidence="1 2">
    <name type="scientific">Pseudomonas phage UFJF_PfDIW6</name>
    <dbReference type="NCBI Taxonomy" id="2927622"/>
    <lineage>
        <taxon>Viruses</taxon>
        <taxon>Duplodnaviria</taxon>
        <taxon>Heunggongvirae</taxon>
        <taxon>Uroviricota</taxon>
        <taxon>Caudoviricetes</taxon>
        <taxon>Purivirus</taxon>
        <taxon>Purivirus UFJFPfDIW6</taxon>
    </lineage>
</organism>
<evidence type="ECO:0008006" key="3">
    <source>
        <dbReference type="Google" id="ProtNLM"/>
    </source>
</evidence>
<dbReference type="Proteomes" id="UP000831576">
    <property type="component" value="Segment"/>
</dbReference>
<evidence type="ECO:0000313" key="2">
    <source>
        <dbReference type="Proteomes" id="UP000831576"/>
    </source>
</evidence>